<feature type="transmembrane region" description="Helical" evidence="8">
    <location>
        <begin position="291"/>
        <end position="313"/>
    </location>
</feature>
<dbReference type="PANTHER" id="PTHR30294">
    <property type="entry name" value="MEMBRANE COMPONENT OF ABC TRANSPORTER YHHJ-RELATED"/>
    <property type="match status" value="1"/>
</dbReference>
<name>A0ABT5VEY6_9BACI</name>
<keyword evidence="6 8" id="KW-1133">Transmembrane helix</keyword>
<dbReference type="Gene3D" id="3.40.1710.10">
    <property type="entry name" value="abc type-2 transporter like domain"/>
    <property type="match status" value="1"/>
</dbReference>
<comment type="subcellular location">
    <subcellularLocation>
        <location evidence="1">Cell membrane</location>
        <topology evidence="1">Multi-pass membrane protein</topology>
    </subcellularLocation>
</comment>
<protein>
    <submittedName>
        <fullName evidence="10">ABC transporter permease</fullName>
    </submittedName>
</protein>
<dbReference type="InterPro" id="IPR013525">
    <property type="entry name" value="ABC2_TM"/>
</dbReference>
<comment type="caution">
    <text evidence="10">The sequence shown here is derived from an EMBL/GenBank/DDBJ whole genome shotgun (WGS) entry which is preliminary data.</text>
</comment>
<keyword evidence="3" id="KW-0813">Transport</keyword>
<dbReference type="EMBL" id="JAOTPO010000005">
    <property type="protein sequence ID" value="MDE5413716.1"/>
    <property type="molecule type" value="Genomic_DNA"/>
</dbReference>
<keyword evidence="11" id="KW-1185">Reference proteome</keyword>
<evidence type="ECO:0000256" key="3">
    <source>
        <dbReference type="ARBA" id="ARBA00022448"/>
    </source>
</evidence>
<evidence type="ECO:0000256" key="6">
    <source>
        <dbReference type="ARBA" id="ARBA00022989"/>
    </source>
</evidence>
<feature type="transmembrane region" description="Helical" evidence="8">
    <location>
        <begin position="349"/>
        <end position="371"/>
    </location>
</feature>
<dbReference type="Proteomes" id="UP001148125">
    <property type="component" value="Unassembled WGS sequence"/>
</dbReference>
<evidence type="ECO:0000259" key="9">
    <source>
        <dbReference type="PROSITE" id="PS51012"/>
    </source>
</evidence>
<sequence>MIWNIIKMEFKKQLKDKSFFFWLLGMPVLFIVLFSFIFGNIDSITFNVHYVDEDRTEMSEQFLTIIDEAEVFELHEETNVEQAIEEIRSGNITTLVYIPEGFQERMYAGETNFIEFHYDSLKQDSVNPVHNLVENISYSFQQQKIEQVLVDHVENGMQRAALLEQPFSINAQEQQSDGVNAITQIVPGYAVMFSFFIIISMVNSFLKDKDHGMLARLATTPMNKYEYLLGKWFTFIIIVFIQIWALLGFGYFVYDLYLGDLLAIAALSFALTLTTTGIGLAISLISSTENFGIIFTQVLALGGAMLGGLWVPLELMPDFMQTMALFVPQYWAQSGFQDIMLREAGVADIYVSILVLLGVAVIGLLFAGKYYNRFLKGAKS</sequence>
<evidence type="ECO:0000256" key="1">
    <source>
        <dbReference type="ARBA" id="ARBA00004651"/>
    </source>
</evidence>
<feature type="transmembrane region" description="Helical" evidence="8">
    <location>
        <begin position="186"/>
        <end position="206"/>
    </location>
</feature>
<dbReference type="Pfam" id="PF12698">
    <property type="entry name" value="ABC2_membrane_3"/>
    <property type="match status" value="1"/>
</dbReference>
<keyword evidence="4" id="KW-1003">Cell membrane</keyword>
<evidence type="ECO:0000256" key="4">
    <source>
        <dbReference type="ARBA" id="ARBA00022475"/>
    </source>
</evidence>
<evidence type="ECO:0000313" key="10">
    <source>
        <dbReference type="EMBL" id="MDE5413716.1"/>
    </source>
</evidence>
<evidence type="ECO:0000256" key="8">
    <source>
        <dbReference type="SAM" id="Phobius"/>
    </source>
</evidence>
<evidence type="ECO:0000313" key="11">
    <source>
        <dbReference type="Proteomes" id="UP001148125"/>
    </source>
</evidence>
<comment type="similarity">
    <text evidence="2">Belongs to the ABC-2 integral membrane protein family.</text>
</comment>
<keyword evidence="7 8" id="KW-0472">Membrane</keyword>
<organism evidence="10 11">
    <name type="scientific">Alkalihalobacterium chitinilyticum</name>
    <dbReference type="NCBI Taxonomy" id="2980103"/>
    <lineage>
        <taxon>Bacteria</taxon>
        <taxon>Bacillati</taxon>
        <taxon>Bacillota</taxon>
        <taxon>Bacilli</taxon>
        <taxon>Bacillales</taxon>
        <taxon>Bacillaceae</taxon>
        <taxon>Alkalihalobacterium</taxon>
    </lineage>
</organism>
<dbReference type="InterPro" id="IPR047817">
    <property type="entry name" value="ABC2_TM_bact-type"/>
</dbReference>
<feature type="domain" description="ABC transmembrane type-2" evidence="9">
    <location>
        <begin position="147"/>
        <end position="374"/>
    </location>
</feature>
<feature type="transmembrane region" description="Helical" evidence="8">
    <location>
        <begin position="227"/>
        <end position="249"/>
    </location>
</feature>
<dbReference type="InterPro" id="IPR051449">
    <property type="entry name" value="ABC-2_transporter_component"/>
</dbReference>
<reference evidence="10" key="1">
    <citation type="submission" date="2024-05" db="EMBL/GenBank/DDBJ databases">
        <title>Alkalihalobacillus sp. strain MEB203 novel alkaliphilic bacterium from Lonar Lake, India.</title>
        <authorList>
            <person name="Joshi A."/>
            <person name="Thite S."/>
            <person name="Mengade P."/>
        </authorList>
    </citation>
    <scope>NUCLEOTIDE SEQUENCE</scope>
    <source>
        <strain evidence="10">MEB 203</strain>
    </source>
</reference>
<evidence type="ECO:0000256" key="2">
    <source>
        <dbReference type="ARBA" id="ARBA00007783"/>
    </source>
</evidence>
<gene>
    <name evidence="10" type="ORF">N7Z68_09990</name>
</gene>
<evidence type="ECO:0000256" key="7">
    <source>
        <dbReference type="ARBA" id="ARBA00023136"/>
    </source>
</evidence>
<dbReference type="PANTHER" id="PTHR30294:SF38">
    <property type="entry name" value="TRANSPORT PERMEASE PROTEIN"/>
    <property type="match status" value="1"/>
</dbReference>
<feature type="transmembrane region" description="Helical" evidence="8">
    <location>
        <begin position="261"/>
        <end position="284"/>
    </location>
</feature>
<dbReference type="RefSeq" id="WP_275118326.1">
    <property type="nucleotide sequence ID" value="NZ_JAOTPO010000005.1"/>
</dbReference>
<evidence type="ECO:0000256" key="5">
    <source>
        <dbReference type="ARBA" id="ARBA00022692"/>
    </source>
</evidence>
<keyword evidence="5 8" id="KW-0812">Transmembrane</keyword>
<dbReference type="PROSITE" id="PS51012">
    <property type="entry name" value="ABC_TM2"/>
    <property type="match status" value="1"/>
</dbReference>
<proteinExistence type="inferred from homology"/>
<feature type="transmembrane region" description="Helical" evidence="8">
    <location>
        <begin position="20"/>
        <end position="39"/>
    </location>
</feature>
<accession>A0ABT5VEY6</accession>